<comment type="caution">
    <text evidence="1">The sequence shown here is derived from an EMBL/GenBank/DDBJ whole genome shotgun (WGS) entry which is preliminary data.</text>
</comment>
<proteinExistence type="predicted"/>
<reference evidence="1 2" key="1">
    <citation type="submission" date="2024-01" db="EMBL/GenBank/DDBJ databases">
        <title>The genomes of 5 underutilized Papilionoideae crops provide insights into root nodulation and disease resistanc.</title>
        <authorList>
            <person name="Jiang F."/>
        </authorList>
    </citation>
    <scope>NUCLEOTIDE SEQUENCE [LARGE SCALE GENOMIC DNA]</scope>
    <source>
        <strain evidence="1">LVBAO_FW01</strain>
        <tissue evidence="1">Leaves</tissue>
    </source>
</reference>
<dbReference type="AlphaFoldDB" id="A0AAN9KED0"/>
<sequence>MGVQTDYAEYISHHLFQKLWLNHLGFCDISGLCKIMQVLDAVRVIVDQHPRRHLLFGYLGTVFWIEKLL</sequence>
<name>A0AAN9KED0_CANGL</name>
<dbReference type="EMBL" id="JAYMYQ010000008">
    <property type="protein sequence ID" value="KAK7315419.1"/>
    <property type="molecule type" value="Genomic_DNA"/>
</dbReference>
<evidence type="ECO:0000313" key="2">
    <source>
        <dbReference type="Proteomes" id="UP001367508"/>
    </source>
</evidence>
<keyword evidence="2" id="KW-1185">Reference proteome</keyword>
<protein>
    <submittedName>
        <fullName evidence="1">Uncharacterized protein</fullName>
    </submittedName>
</protein>
<dbReference type="Proteomes" id="UP001367508">
    <property type="component" value="Unassembled WGS sequence"/>
</dbReference>
<organism evidence="1 2">
    <name type="scientific">Canavalia gladiata</name>
    <name type="common">Sword bean</name>
    <name type="synonym">Dolichos gladiatus</name>
    <dbReference type="NCBI Taxonomy" id="3824"/>
    <lineage>
        <taxon>Eukaryota</taxon>
        <taxon>Viridiplantae</taxon>
        <taxon>Streptophyta</taxon>
        <taxon>Embryophyta</taxon>
        <taxon>Tracheophyta</taxon>
        <taxon>Spermatophyta</taxon>
        <taxon>Magnoliopsida</taxon>
        <taxon>eudicotyledons</taxon>
        <taxon>Gunneridae</taxon>
        <taxon>Pentapetalae</taxon>
        <taxon>rosids</taxon>
        <taxon>fabids</taxon>
        <taxon>Fabales</taxon>
        <taxon>Fabaceae</taxon>
        <taxon>Papilionoideae</taxon>
        <taxon>50 kb inversion clade</taxon>
        <taxon>NPAAA clade</taxon>
        <taxon>indigoferoid/millettioid clade</taxon>
        <taxon>Phaseoleae</taxon>
        <taxon>Canavalia</taxon>
    </lineage>
</organism>
<gene>
    <name evidence="1" type="ORF">VNO77_33965</name>
</gene>
<accession>A0AAN9KED0</accession>
<evidence type="ECO:0000313" key="1">
    <source>
        <dbReference type="EMBL" id="KAK7315419.1"/>
    </source>
</evidence>